<gene>
    <name evidence="5" type="ORF">VNO80_23757</name>
</gene>
<feature type="repeat" description="PPR" evidence="2">
    <location>
        <begin position="592"/>
        <end position="626"/>
    </location>
</feature>
<feature type="repeat" description="PPR" evidence="2">
    <location>
        <begin position="487"/>
        <end position="521"/>
    </location>
</feature>
<dbReference type="InterPro" id="IPR011990">
    <property type="entry name" value="TPR-like_helical_dom_sf"/>
</dbReference>
<dbReference type="InterPro" id="IPR003245">
    <property type="entry name" value="Phytocyanin_dom"/>
</dbReference>
<feature type="repeat" description="PPR" evidence="2">
    <location>
        <begin position="522"/>
        <end position="556"/>
    </location>
</feature>
<dbReference type="NCBIfam" id="TIGR00756">
    <property type="entry name" value="PPR"/>
    <property type="match status" value="12"/>
</dbReference>
<comment type="caution">
    <text evidence="5">The sequence shown here is derived from an EMBL/GenBank/DDBJ whole genome shotgun (WGS) entry which is preliminary data.</text>
</comment>
<feature type="repeat" description="PPR" evidence="2">
    <location>
        <begin position="887"/>
        <end position="921"/>
    </location>
</feature>
<dbReference type="Pfam" id="PF12854">
    <property type="entry name" value="PPR_1"/>
    <property type="match status" value="2"/>
</dbReference>
<feature type="transmembrane region" description="Helical" evidence="3">
    <location>
        <begin position="6"/>
        <end position="25"/>
    </location>
</feature>
<dbReference type="PROSITE" id="PS51375">
    <property type="entry name" value="PPR"/>
    <property type="match status" value="12"/>
</dbReference>
<feature type="repeat" description="PPR" evidence="2">
    <location>
        <begin position="767"/>
        <end position="801"/>
    </location>
</feature>
<dbReference type="InterPro" id="IPR008972">
    <property type="entry name" value="Cupredoxin"/>
</dbReference>
<dbReference type="GO" id="GO:0009055">
    <property type="term" value="F:electron transfer activity"/>
    <property type="evidence" value="ECO:0007669"/>
    <property type="project" value="InterPro"/>
</dbReference>
<evidence type="ECO:0000313" key="6">
    <source>
        <dbReference type="Proteomes" id="UP001374584"/>
    </source>
</evidence>
<keyword evidence="1" id="KW-0677">Repeat</keyword>
<feature type="repeat" description="PPR" evidence="2">
    <location>
        <begin position="922"/>
        <end position="956"/>
    </location>
</feature>
<feature type="repeat" description="PPR" evidence="2">
    <location>
        <begin position="662"/>
        <end position="696"/>
    </location>
</feature>
<name>A0AAN9M634_PHACN</name>
<dbReference type="Gene3D" id="1.25.40.10">
    <property type="entry name" value="Tetratricopeptide repeat domain"/>
    <property type="match status" value="6"/>
</dbReference>
<dbReference type="PANTHER" id="PTHR45613:SF9">
    <property type="entry name" value="MITOCHONDRIAL GROUP I INTRON SPLICING FACTOR CCM1"/>
    <property type="match status" value="1"/>
</dbReference>
<feature type="repeat" description="PPR" evidence="2">
    <location>
        <begin position="697"/>
        <end position="731"/>
    </location>
</feature>
<feature type="repeat" description="PPR" evidence="2">
    <location>
        <begin position="557"/>
        <end position="591"/>
    </location>
</feature>
<dbReference type="AlphaFoldDB" id="A0AAN9M634"/>
<sequence length="1038" mass="116679">MDLKFTNGVMIIVIMSASMFSVSMGNKDWSFGFNYTDWWSRFGNHPQNKTQQQPRQILVGGSQHWHFGYNYTDWAIKNAPFYLNDTLVFKYDAPNATTFPHSVYMFKSYGSFLKCDIKKAKMLASPMQGGGEGFKFVLKRWQPHFFACGERNGFHCINGTMNFAVMPIEKINCNKGIVFHQKENKRSRPDLVMDSPKRLQKQSTVLLMLVVVSLFLLLAPVIIVPSVPHCSFPFSVILFGYWKALFDFENTNQRLRSDVYHSSGKSTMVLPKTQYQRRCFSSSRSRSRSSACSSSSNDAIVGERAIAYLKRHPQMLASLSPHFTPQAASYVLLHSQSNQRILLKFLSWAQAQAHAHTFFTPHCKSLAIHILTRFKLYNTAHSLAATLLHHTAADLFRHLHDTHNLCNSSSAAAAGAFDLVVKSLSRLDFPDKALTVLHLATRHGFALAVLSHNAILHALLRRVHHKSSLRQAEQMFREMIRCGVSPNVYTYNIMIRGVVDRGDLEKGFGFMREMEREGVSPTVVTYNTLIDACCKRRKVKEAMGLLRMMAARGVVANLISYNSVINGLFGEGRMSEVGELVEEMSERGFVPDEVTYNTLVNGFCKEGNFHQGFVLLAEMVGKGLSPNVVTYTTLINCMCKAGNLSRAMEIFDQMRVRGLRPNERTYTTMIDGFCRKGLLNDAYRVLSEMIVSGFSPSVVTYNALVHGYCFLGRVEEAVGILRGMTERGLSPDVVSYSTVIAGFCRERELGKAFRMKEEMVEKGVLPDGITYSSLIQGLCLQKKLVEAFDLFREMLQMGLLPDEVTYTSLINAHCVQGELSKALRLHDEMIQRGFLPDDVTYSVLINGLDKKARTKEAKRLLLKLFYEERVPNQVTYNTLIENCSNNEFKSVVGLVKGFCVKGLMNEADQVFKTMLRRNHKPNAAIHNLIIHGHCRSGNVHKAYKMYAELEHCGFVSHTVTVIALVKALSREGMNDELSQVLQNVLRSCKLNDAEVAKVLVEVNFKEGNMDAVLNVLTGMAKDGLLPDGGMHSFAPGST</sequence>
<keyword evidence="6" id="KW-1185">Reference proteome</keyword>
<keyword evidence="3" id="KW-0812">Transmembrane</keyword>
<evidence type="ECO:0000256" key="2">
    <source>
        <dbReference type="PROSITE-ProRule" id="PRU00708"/>
    </source>
</evidence>
<feature type="repeat" description="PPR" evidence="2">
    <location>
        <begin position="802"/>
        <end position="836"/>
    </location>
</feature>
<feature type="repeat" description="PPR" evidence="2">
    <location>
        <begin position="732"/>
        <end position="766"/>
    </location>
</feature>
<accession>A0AAN9M634</accession>
<feature type="transmembrane region" description="Helical" evidence="3">
    <location>
        <begin position="205"/>
        <end position="227"/>
    </location>
</feature>
<evidence type="ECO:0000256" key="1">
    <source>
        <dbReference type="ARBA" id="ARBA00022737"/>
    </source>
</evidence>
<dbReference type="PROSITE" id="PS51485">
    <property type="entry name" value="PHYTOCYANIN"/>
    <property type="match status" value="1"/>
</dbReference>
<dbReference type="EMBL" id="JAYMYR010000008">
    <property type="protein sequence ID" value="KAK7348960.1"/>
    <property type="molecule type" value="Genomic_DNA"/>
</dbReference>
<evidence type="ECO:0000313" key="5">
    <source>
        <dbReference type="EMBL" id="KAK7348960.1"/>
    </source>
</evidence>
<feature type="domain" description="Phytocyanin" evidence="4">
    <location>
        <begin position="55"/>
        <end position="169"/>
    </location>
</feature>
<dbReference type="Pfam" id="PF13041">
    <property type="entry name" value="PPR_2"/>
    <property type="match status" value="5"/>
</dbReference>
<organism evidence="5 6">
    <name type="scientific">Phaseolus coccineus</name>
    <name type="common">Scarlet runner bean</name>
    <name type="synonym">Phaseolus multiflorus</name>
    <dbReference type="NCBI Taxonomy" id="3886"/>
    <lineage>
        <taxon>Eukaryota</taxon>
        <taxon>Viridiplantae</taxon>
        <taxon>Streptophyta</taxon>
        <taxon>Embryophyta</taxon>
        <taxon>Tracheophyta</taxon>
        <taxon>Spermatophyta</taxon>
        <taxon>Magnoliopsida</taxon>
        <taxon>eudicotyledons</taxon>
        <taxon>Gunneridae</taxon>
        <taxon>Pentapetalae</taxon>
        <taxon>rosids</taxon>
        <taxon>fabids</taxon>
        <taxon>Fabales</taxon>
        <taxon>Fabaceae</taxon>
        <taxon>Papilionoideae</taxon>
        <taxon>50 kb inversion clade</taxon>
        <taxon>NPAAA clade</taxon>
        <taxon>indigoferoid/millettioid clade</taxon>
        <taxon>Phaseoleae</taxon>
        <taxon>Phaseolus</taxon>
    </lineage>
</organism>
<evidence type="ECO:0000256" key="3">
    <source>
        <dbReference type="SAM" id="Phobius"/>
    </source>
</evidence>
<protein>
    <recommendedName>
        <fullName evidence="4">Phytocyanin domain-containing protein</fullName>
    </recommendedName>
</protein>
<evidence type="ECO:0000259" key="4">
    <source>
        <dbReference type="PROSITE" id="PS51485"/>
    </source>
</evidence>
<proteinExistence type="predicted"/>
<keyword evidence="3" id="KW-0472">Membrane</keyword>
<dbReference type="SUPFAM" id="SSF49503">
    <property type="entry name" value="Cupredoxins"/>
    <property type="match status" value="1"/>
</dbReference>
<reference evidence="5 6" key="1">
    <citation type="submission" date="2024-01" db="EMBL/GenBank/DDBJ databases">
        <title>The genomes of 5 underutilized Papilionoideae crops provide insights into root nodulation and disease resistanc.</title>
        <authorList>
            <person name="Jiang F."/>
        </authorList>
    </citation>
    <scope>NUCLEOTIDE SEQUENCE [LARGE SCALE GENOMIC DNA]</scope>
    <source>
        <strain evidence="5">JINMINGXINNONG_FW02</strain>
        <tissue evidence="5">Leaves</tissue>
    </source>
</reference>
<feature type="repeat" description="PPR" evidence="2">
    <location>
        <begin position="627"/>
        <end position="661"/>
    </location>
</feature>
<keyword evidence="3" id="KW-1133">Transmembrane helix</keyword>
<dbReference type="Gene3D" id="2.60.40.420">
    <property type="entry name" value="Cupredoxins - blue copper proteins"/>
    <property type="match status" value="1"/>
</dbReference>
<dbReference type="PANTHER" id="PTHR45613">
    <property type="entry name" value="PENTATRICOPEPTIDE REPEAT-CONTAINING PROTEIN"/>
    <property type="match status" value="1"/>
</dbReference>
<dbReference type="InterPro" id="IPR002885">
    <property type="entry name" value="PPR_rpt"/>
</dbReference>
<dbReference type="Proteomes" id="UP001374584">
    <property type="component" value="Unassembled WGS sequence"/>
</dbReference>